<dbReference type="EMBL" id="JACIIK010000007">
    <property type="protein sequence ID" value="MBB6203424.1"/>
    <property type="molecule type" value="Genomic_DNA"/>
</dbReference>
<organism evidence="1 2">
    <name type="scientific">Paraburkholderia fungorum</name>
    <dbReference type="NCBI Taxonomy" id="134537"/>
    <lineage>
        <taxon>Bacteria</taxon>
        <taxon>Pseudomonadati</taxon>
        <taxon>Pseudomonadota</taxon>
        <taxon>Betaproteobacteria</taxon>
        <taxon>Burkholderiales</taxon>
        <taxon>Burkholderiaceae</taxon>
        <taxon>Paraburkholderia</taxon>
    </lineage>
</organism>
<dbReference type="Proteomes" id="UP000518681">
    <property type="component" value="Unassembled WGS sequence"/>
</dbReference>
<dbReference type="InterPro" id="IPR018841">
    <property type="entry name" value="DUF2442"/>
</dbReference>
<proteinExistence type="predicted"/>
<name>A0AAW3UXR0_9BURK</name>
<gene>
    <name evidence="1" type="ORF">GGD69_004302</name>
</gene>
<protein>
    <submittedName>
        <fullName evidence="1">Ethanolamine utilization protein EutA (Predicted chaperonin)</fullName>
    </submittedName>
</protein>
<accession>A0AAW3UXR0</accession>
<evidence type="ECO:0000313" key="1">
    <source>
        <dbReference type="EMBL" id="MBB6203424.1"/>
    </source>
</evidence>
<sequence>MRGLAIDVRFEGRHLLLDLSEGRPVRIPLNWLPVLKAATQEERERFAISMDRQQLFWPEIDEDVNVAALLAFMSNTARR</sequence>
<dbReference type="RefSeq" id="WP_028224540.1">
    <property type="nucleotide sequence ID" value="NZ_CP099647.1"/>
</dbReference>
<dbReference type="AlphaFoldDB" id="A0AAW3UXR0"/>
<comment type="caution">
    <text evidence="1">The sequence shown here is derived from an EMBL/GenBank/DDBJ whole genome shotgun (WGS) entry which is preliminary data.</text>
</comment>
<evidence type="ECO:0000313" key="2">
    <source>
        <dbReference type="Proteomes" id="UP000518681"/>
    </source>
</evidence>
<dbReference type="Gene3D" id="3.30.2020.40">
    <property type="entry name" value="Uncharacterised protein PF10387, DUF2442"/>
    <property type="match status" value="1"/>
</dbReference>
<dbReference type="Pfam" id="PF10387">
    <property type="entry name" value="DUF2442"/>
    <property type="match status" value="1"/>
</dbReference>
<reference evidence="1 2" key="1">
    <citation type="submission" date="2020-08" db="EMBL/GenBank/DDBJ databases">
        <title>Genomic Encyclopedia of Type Strains, Phase IV (KMG-V): Genome sequencing to study the core and pangenomes of soil and plant-associated prokaryotes.</title>
        <authorList>
            <person name="Whitman W."/>
        </authorList>
    </citation>
    <scope>NUCLEOTIDE SEQUENCE [LARGE SCALE GENOMIC DNA]</scope>
    <source>
        <strain evidence="1 2">SEMIA 4013</strain>
    </source>
</reference>